<evidence type="ECO:0000313" key="3">
    <source>
        <dbReference type="Proteomes" id="UP000014540"/>
    </source>
</evidence>
<dbReference type="EMBL" id="AKWZ02000010">
    <property type="protein sequence ID" value="EPG74309.1"/>
    <property type="molecule type" value="Genomic_DNA"/>
</dbReference>
<dbReference type="SUPFAM" id="SSF56954">
    <property type="entry name" value="Outer membrane efflux proteins (OEP)"/>
    <property type="match status" value="1"/>
</dbReference>
<dbReference type="InterPro" id="IPR003423">
    <property type="entry name" value="OMP_efflux"/>
</dbReference>
<comment type="similarity">
    <text evidence="1">Belongs to the outer membrane factor (OMF) (TC 1.B.17) family.</text>
</comment>
<evidence type="ECO:0000256" key="1">
    <source>
        <dbReference type="ARBA" id="ARBA00007613"/>
    </source>
</evidence>
<evidence type="ECO:0000313" key="2">
    <source>
        <dbReference type="EMBL" id="EPG74309.1"/>
    </source>
</evidence>
<sequence>MDLILKERLLQLFRDRESNLERLARTIQNRIGGSGIQPLLLTRAQLAVDSALVDTQIALADTEAARRALALLLGKEGAPNLIPVTKLRDVELEDPPPYEKIIDSIKENFPNLVALRLGIGLAEKQITLAEAQVWDDFTISGGWTRQYGVGVWPNSIPLTSGYPLENGLPGQNSWAFGFNVPIPSLNRNQGSIRKAKVTKQQAEVYYKNAEISLEKDLKGLIISLALNKKIIQQIELSQLPKAQRVLNNQQRLFGTGGANLLEYFDAINAYNATLSTYYKAVADYRKNKARLEAYLNLGIRS</sequence>
<dbReference type="Pfam" id="PF02321">
    <property type="entry name" value="OEP"/>
    <property type="match status" value="1"/>
</dbReference>
<reference evidence="2" key="1">
    <citation type="submission" date="2013-04" db="EMBL/GenBank/DDBJ databases">
        <authorList>
            <person name="Harkins D.M."/>
            <person name="Durkin A.S."/>
            <person name="Selengut J.D."/>
            <person name="Sanka R."/>
            <person name="DePew J."/>
            <person name="Purushe J."/>
            <person name="Ahmed A."/>
            <person name="van der Linden H."/>
            <person name="Goris M.G.A."/>
            <person name="Hartskeerl R.A."/>
            <person name="Vinetz J.M."/>
            <person name="Sutton G.G."/>
            <person name="Nelson W.C."/>
            <person name="Fouts D.E."/>
        </authorList>
    </citation>
    <scope>NUCLEOTIDE SEQUENCE [LARGE SCALE GENOMIC DNA]</scope>
    <source>
        <strain evidence="2">BUT 6</strain>
    </source>
</reference>
<dbReference type="InterPro" id="IPR010131">
    <property type="entry name" value="MdtP/NodT-like"/>
</dbReference>
<organism evidence="2 3">
    <name type="scientific">Leptospira fainei serovar Hurstbridge str. BUT 6</name>
    <dbReference type="NCBI Taxonomy" id="1193011"/>
    <lineage>
        <taxon>Bacteria</taxon>
        <taxon>Pseudomonadati</taxon>
        <taxon>Spirochaetota</taxon>
        <taxon>Spirochaetia</taxon>
        <taxon>Leptospirales</taxon>
        <taxon>Leptospiraceae</taxon>
        <taxon>Leptospira</taxon>
    </lineage>
</organism>
<dbReference type="GO" id="GO:0015562">
    <property type="term" value="F:efflux transmembrane transporter activity"/>
    <property type="evidence" value="ECO:0007669"/>
    <property type="project" value="InterPro"/>
</dbReference>
<protein>
    <submittedName>
        <fullName evidence="2">Outer membrane efflux protein</fullName>
    </submittedName>
</protein>
<dbReference type="PANTHER" id="PTHR30203">
    <property type="entry name" value="OUTER MEMBRANE CATION EFFLUX PROTEIN"/>
    <property type="match status" value="1"/>
</dbReference>
<gene>
    <name evidence="2" type="ORF">LEP1GSC058_3719</name>
</gene>
<dbReference type="STRING" id="1193011.LEP1GSC058_3719"/>
<keyword evidence="3" id="KW-1185">Reference proteome</keyword>
<dbReference type="OrthoDB" id="9791261at2"/>
<dbReference type="PANTHER" id="PTHR30203:SF24">
    <property type="entry name" value="BLR4935 PROTEIN"/>
    <property type="match status" value="1"/>
</dbReference>
<comment type="caution">
    <text evidence="2">The sequence shown here is derived from an EMBL/GenBank/DDBJ whole genome shotgun (WGS) entry which is preliminary data.</text>
</comment>
<name>S3V108_9LEPT</name>
<dbReference type="Gene3D" id="1.20.1600.10">
    <property type="entry name" value="Outer membrane efflux proteins (OEP)"/>
    <property type="match status" value="1"/>
</dbReference>
<proteinExistence type="inferred from homology"/>
<accession>S3V108</accession>
<dbReference type="Proteomes" id="UP000014540">
    <property type="component" value="Unassembled WGS sequence"/>
</dbReference>
<dbReference type="AlphaFoldDB" id="S3V108"/>